<gene>
    <name evidence="1" type="ORF">A33Q_1094</name>
</gene>
<evidence type="ECO:0000313" key="2">
    <source>
        <dbReference type="Proteomes" id="UP000006073"/>
    </source>
</evidence>
<dbReference type="STRING" id="1189612.A33Q_1094"/>
<dbReference type="RefSeq" id="WP_009032418.1">
    <property type="nucleotide sequence ID" value="NZ_ALWO02000023.1"/>
</dbReference>
<evidence type="ECO:0000313" key="1">
    <source>
        <dbReference type="EMBL" id="EOZ98440.1"/>
    </source>
</evidence>
<name>S2DML1_INDAL</name>
<comment type="caution">
    <text evidence="1">The sequence shown here is derived from an EMBL/GenBank/DDBJ whole genome shotgun (WGS) entry which is preliminary data.</text>
</comment>
<dbReference type="EMBL" id="ALWO02000023">
    <property type="protein sequence ID" value="EOZ98440.1"/>
    <property type="molecule type" value="Genomic_DNA"/>
</dbReference>
<sequence>MANCNFLTYWHQKFTLKEIETAGMQTIFKGVFWIGWTVKQLYMEDDWERFCSLIKWAFIWESLS</sequence>
<proteinExistence type="predicted"/>
<dbReference type="AlphaFoldDB" id="S2DML1"/>
<keyword evidence="2" id="KW-1185">Reference proteome</keyword>
<dbReference type="Proteomes" id="UP000006073">
    <property type="component" value="Unassembled WGS sequence"/>
</dbReference>
<accession>S2DML1</accession>
<reference evidence="1 2" key="1">
    <citation type="journal article" date="2013" name="Genome Announc.">
        <title>Draft Genome Sequence of Indibacter alkaliphilus Strain LW1T, Isolated from Lonar Lake, a Haloalkaline Lake in the Buldana District of Maharashtra, India.</title>
        <authorList>
            <person name="Singh A."/>
            <person name="Kumar Jangir P."/>
            <person name="Sharma R."/>
            <person name="Singh A."/>
            <person name="Kumar Pinnaka A."/>
            <person name="Shivaji S."/>
        </authorList>
    </citation>
    <scope>NUCLEOTIDE SEQUENCE [LARGE SCALE GENOMIC DNA]</scope>
    <source>
        <strain evidence="2">CCUG 57479 / KCTC 22604 / LW1</strain>
    </source>
</reference>
<organism evidence="1 2">
    <name type="scientific">Indibacter alkaliphilus (strain CCUG 57479 / KCTC 22604 / LW1)</name>
    <dbReference type="NCBI Taxonomy" id="1189612"/>
    <lineage>
        <taxon>Bacteria</taxon>
        <taxon>Pseudomonadati</taxon>
        <taxon>Bacteroidota</taxon>
        <taxon>Cytophagia</taxon>
        <taxon>Cytophagales</taxon>
        <taxon>Cyclobacteriaceae</taxon>
    </lineage>
</organism>
<protein>
    <submittedName>
        <fullName evidence="1">Uncharacterized protein</fullName>
    </submittedName>
</protein>